<reference evidence="5" key="1">
    <citation type="submission" date="2021-03" db="EMBL/GenBank/DDBJ databases">
        <authorList>
            <person name="Li Z."/>
            <person name="Yang C."/>
        </authorList>
    </citation>
    <scope>NUCLEOTIDE SEQUENCE</scope>
    <source>
        <strain evidence="5">Dzin_1.0</strain>
        <tissue evidence="5">Leaf</tissue>
    </source>
</reference>
<organism evidence="5 6">
    <name type="scientific">Dioscorea zingiberensis</name>
    <dbReference type="NCBI Taxonomy" id="325984"/>
    <lineage>
        <taxon>Eukaryota</taxon>
        <taxon>Viridiplantae</taxon>
        <taxon>Streptophyta</taxon>
        <taxon>Embryophyta</taxon>
        <taxon>Tracheophyta</taxon>
        <taxon>Spermatophyta</taxon>
        <taxon>Magnoliopsida</taxon>
        <taxon>Liliopsida</taxon>
        <taxon>Dioscoreales</taxon>
        <taxon>Dioscoreaceae</taxon>
        <taxon>Dioscorea</taxon>
    </lineage>
</organism>
<feature type="region of interest" description="Disordered" evidence="2">
    <location>
        <begin position="823"/>
        <end position="860"/>
    </location>
</feature>
<dbReference type="PROSITE" id="PS50812">
    <property type="entry name" value="PWWP"/>
    <property type="match status" value="1"/>
</dbReference>
<evidence type="ECO:0000259" key="3">
    <source>
        <dbReference type="PROSITE" id="PS50812"/>
    </source>
</evidence>
<feature type="compositionally biased region" description="Polar residues" evidence="2">
    <location>
        <begin position="451"/>
        <end position="471"/>
    </location>
</feature>
<dbReference type="InterPro" id="IPR006569">
    <property type="entry name" value="CID_dom"/>
</dbReference>
<dbReference type="InterPro" id="IPR000313">
    <property type="entry name" value="PWWP_dom"/>
</dbReference>
<feature type="region of interest" description="Disordered" evidence="2">
    <location>
        <begin position="1064"/>
        <end position="1091"/>
    </location>
</feature>
<dbReference type="GO" id="GO:0005634">
    <property type="term" value="C:nucleus"/>
    <property type="evidence" value="ECO:0007669"/>
    <property type="project" value="UniProtKB-ARBA"/>
</dbReference>
<evidence type="ECO:0000313" key="6">
    <source>
        <dbReference type="Proteomes" id="UP001085076"/>
    </source>
</evidence>
<dbReference type="EMBL" id="JAGGNH010000003">
    <property type="protein sequence ID" value="KAJ0979638.1"/>
    <property type="molecule type" value="Genomic_DNA"/>
</dbReference>
<keyword evidence="1" id="KW-0507">mRNA processing</keyword>
<dbReference type="Pfam" id="PF04818">
    <property type="entry name" value="CID"/>
    <property type="match status" value="1"/>
</dbReference>
<dbReference type="Pfam" id="PF00855">
    <property type="entry name" value="PWWP"/>
    <property type="match status" value="1"/>
</dbReference>
<evidence type="ECO:0000256" key="1">
    <source>
        <dbReference type="ARBA" id="ARBA00022664"/>
    </source>
</evidence>
<proteinExistence type="predicted"/>
<feature type="region of interest" description="Disordered" evidence="2">
    <location>
        <begin position="1331"/>
        <end position="1359"/>
    </location>
</feature>
<feature type="region of interest" description="Disordered" evidence="2">
    <location>
        <begin position="115"/>
        <end position="141"/>
    </location>
</feature>
<reference evidence="5" key="2">
    <citation type="journal article" date="2022" name="Hortic Res">
        <title>The genome of Dioscorea zingiberensis sheds light on the biosynthesis, origin and evolution of the medicinally important diosgenin saponins.</title>
        <authorList>
            <person name="Li Y."/>
            <person name="Tan C."/>
            <person name="Li Z."/>
            <person name="Guo J."/>
            <person name="Li S."/>
            <person name="Chen X."/>
            <person name="Wang C."/>
            <person name="Dai X."/>
            <person name="Yang H."/>
            <person name="Song W."/>
            <person name="Hou L."/>
            <person name="Xu J."/>
            <person name="Tong Z."/>
            <person name="Xu A."/>
            <person name="Yuan X."/>
            <person name="Wang W."/>
            <person name="Yang Q."/>
            <person name="Chen L."/>
            <person name="Sun Z."/>
            <person name="Wang K."/>
            <person name="Pan B."/>
            <person name="Chen J."/>
            <person name="Bao Y."/>
            <person name="Liu F."/>
            <person name="Qi X."/>
            <person name="Gang D.R."/>
            <person name="Wen J."/>
            <person name="Li J."/>
        </authorList>
    </citation>
    <scope>NUCLEOTIDE SEQUENCE</scope>
    <source>
        <strain evidence="5">Dzin_1.0</strain>
    </source>
</reference>
<feature type="domain" description="CID" evidence="4">
    <location>
        <begin position="864"/>
        <end position="1005"/>
    </location>
</feature>
<keyword evidence="6" id="KW-1185">Reference proteome</keyword>
<dbReference type="SUPFAM" id="SSF63748">
    <property type="entry name" value="Tudor/PWWP/MBT"/>
    <property type="match status" value="1"/>
</dbReference>
<accession>A0A9D5HKD8</accession>
<evidence type="ECO:0000259" key="4">
    <source>
        <dbReference type="PROSITE" id="PS51391"/>
    </source>
</evidence>
<dbReference type="SMART" id="SM00582">
    <property type="entry name" value="RPR"/>
    <property type="match status" value="1"/>
</dbReference>
<dbReference type="PROSITE" id="PS51391">
    <property type="entry name" value="CID"/>
    <property type="match status" value="1"/>
</dbReference>
<dbReference type="OrthoDB" id="62853at2759"/>
<dbReference type="GO" id="GO:0006397">
    <property type="term" value="P:mRNA processing"/>
    <property type="evidence" value="ECO:0007669"/>
    <property type="project" value="UniProtKB-KW"/>
</dbReference>
<feature type="region of interest" description="Disordered" evidence="2">
    <location>
        <begin position="450"/>
        <end position="471"/>
    </location>
</feature>
<evidence type="ECO:0000256" key="2">
    <source>
        <dbReference type="SAM" id="MobiDB-lite"/>
    </source>
</evidence>
<feature type="compositionally biased region" description="Low complexity" evidence="2">
    <location>
        <begin position="1246"/>
        <end position="1256"/>
    </location>
</feature>
<sequence>MAPSRKRGSARAAAAAAARQQWKVGDLVLAKMKGFPAWPAVISDPAKWGYSSDRKKLLVFFYGTKQIAFCNHADIEAFTEEKKKSLLSKRQGKGADFVRAVDEIIDIYEKLKKNDQSENNTEDEGVLPDNGNLEDSRSKTCGKATELSSHMNCDSQSEPLYASVDNSTIGSPDSVPVSSEKADFCKMNKAAKEPNEKISILDQLRQTPLAISTTVRKRPRDVALQSCTTQRKVPSLHRSRSSCVDPYKCQTSTSQQSTGNCDSGDDLIADAVPVELVNRKILVQDLSPSDGLNQLGSTDSVLNGICRESEYNIVSMESEAIDCEVETMSEPNCQYKHFGNGCSDNDDKVNPDVDTSIKTVILKKKRNPTRKRVHNDSEFALLDSNADLQIEEKRIVPESLNSCSEINERFHKTDGDEHLPLVKRARVRKGEPVAEDGQSGTFVLLNKSDENAISDSPSNNCPSDKSNMGNTEASECSLSIQNCVSNTRNDMKFWKAKYQLKNISIDVESALPPSKRLHRALEAMSANADELKVGHIDVPGTVELVSNGHMDSLETRPLHLNTDGDIGGSSESQNIHCPDDVASLHTLSEMSSDVVAKVLDTNLLISSSVNPDGIYSHNVTKEIDLVVEDRDDLHPRTKEGDIPEETLKPVSFCCEKQVPSTSNEVMVGELPPSVVVDMNSGMLQSLEDCRYAGVEKREGEDQILESIPKKLYSEAAVNVDPVNVTDVVLSINDGVLTSESANLPPYNMTLERDLQDPVTEITPSAISKDRGFSPDLAPIRVLIAAAQAKRVLSRSTSFTNSVEDGKAMLHSLVNYKEDSSDQGSPWIPLATHGPPFDDRTQASPNSSSPTLQQKGTDIPPEHAEAEATRKTFEASLYMLSRTKESIGRATQLAIECAKYGIAGEVIELLLRNLERESSLYRRVDLFFLVDSIVQCSRTQKGGAGDVYASLVQSVLSRLLSSAAPPGKAAWENRRQCLKVLRLWLERKILPESIVRHHIRELEFMNEVPFTTHSSRRPRTERGIDDPVLEMEGMLVDEYGSNTSFQLPGLTVPCVVEDDEHDCSSEEKSFEAVTPERNAEVDDGSGTVTSQEKHRHILEDVDGELEMEDVSPPCEVRVCAMSHVASTDNICNSDKQCDHRHSPTFVPPLPEDLPPSPPPLPSSPPPMPSPCSPPSVVNQHSSVGSSHVLTVAVDSSDYNPSHNIRSQLPQAIYQQPGNLSVNSVPSVPMPYSSHPYGDIRRQMPHPSHSLSSSSYGSFPGTHPTMHTANRVPPSVNRPIPNSYIPQPPPAIVSNQFSFVPAEPQQRVQAWGNCSSYPKTLQLVHDPRGGKFYSDSDMNGPIQHDTTERGRFSPTVHPGPMLSDKVDSSTIPPFYGPPSEPSPVPCRGWPFPPRISSYHPMSGTRPRAENSISPVEGVHSFWRPR</sequence>
<feature type="region of interest" description="Disordered" evidence="2">
    <location>
        <begin position="1136"/>
        <end position="1181"/>
    </location>
</feature>
<dbReference type="Proteomes" id="UP001085076">
    <property type="component" value="Miscellaneous, Linkage group lg03"/>
</dbReference>
<evidence type="ECO:0000313" key="5">
    <source>
        <dbReference type="EMBL" id="KAJ0979638.1"/>
    </source>
</evidence>
<protein>
    <submittedName>
        <fullName evidence="5">Uncharacterized protein</fullName>
    </submittedName>
</protein>
<feature type="compositionally biased region" description="Pro residues" evidence="2">
    <location>
        <begin position="1144"/>
        <end position="1172"/>
    </location>
</feature>
<comment type="caution">
    <text evidence="5">The sequence shown here is derived from an EMBL/GenBank/DDBJ whole genome shotgun (WGS) entry which is preliminary data.</text>
</comment>
<dbReference type="PANTHER" id="PTHR12550">
    <property type="entry name" value="HEPATOMA-DERIVED GROWTH FACTOR-RELATED"/>
    <property type="match status" value="1"/>
</dbReference>
<dbReference type="SMART" id="SM00293">
    <property type="entry name" value="PWWP"/>
    <property type="match status" value="1"/>
</dbReference>
<name>A0A9D5HKD8_9LILI</name>
<feature type="compositionally biased region" description="Polar residues" evidence="2">
    <location>
        <begin position="841"/>
        <end position="855"/>
    </location>
</feature>
<gene>
    <name evidence="5" type="ORF">J5N97_015112</name>
</gene>
<feature type="domain" description="PWWP" evidence="3">
    <location>
        <begin position="24"/>
        <end position="81"/>
    </location>
</feature>
<dbReference type="PANTHER" id="PTHR12550:SF49">
    <property type="entry name" value="PROTEIN HUA2-LIKE 2-RELATED"/>
    <property type="match status" value="1"/>
</dbReference>
<dbReference type="Gene3D" id="2.30.30.140">
    <property type="match status" value="1"/>
</dbReference>
<feature type="region of interest" description="Disordered" evidence="2">
    <location>
        <begin position="1243"/>
        <end position="1283"/>
    </location>
</feature>
<dbReference type="InterPro" id="IPR008942">
    <property type="entry name" value="ENTH_VHS"/>
</dbReference>
<dbReference type="Gene3D" id="1.25.40.90">
    <property type="match status" value="1"/>
</dbReference>